<dbReference type="EMBL" id="CP025096">
    <property type="protein sequence ID" value="AUD05451.1"/>
    <property type="molecule type" value="Genomic_DNA"/>
</dbReference>
<proteinExistence type="predicted"/>
<sequence>MESPKKSPATDLDRLMEADQKSVQLFFILPLTAIHDMVATKSSPEQVCQVPVYTERTRESGTSRKEWLILLVLFVFASLLYNWTIAPWIERYTFDNPLVQLVKRLQYR</sequence>
<accession>A0A2K8Z6F4</accession>
<evidence type="ECO:0000256" key="1">
    <source>
        <dbReference type="SAM" id="Phobius"/>
    </source>
</evidence>
<keyword evidence="1" id="KW-1133">Transmembrane helix</keyword>
<name>A0A2K8Z6F4_9BACT</name>
<organism evidence="2 3">
    <name type="scientific">Spirosoma pollinicola</name>
    <dbReference type="NCBI Taxonomy" id="2057025"/>
    <lineage>
        <taxon>Bacteria</taxon>
        <taxon>Pseudomonadati</taxon>
        <taxon>Bacteroidota</taxon>
        <taxon>Cytophagia</taxon>
        <taxon>Cytophagales</taxon>
        <taxon>Cytophagaceae</taxon>
        <taxon>Spirosoma</taxon>
    </lineage>
</organism>
<evidence type="ECO:0000313" key="3">
    <source>
        <dbReference type="Proteomes" id="UP000232883"/>
    </source>
</evidence>
<dbReference type="AlphaFoldDB" id="A0A2K8Z6F4"/>
<protein>
    <submittedName>
        <fullName evidence="2">Uncharacterized protein</fullName>
    </submittedName>
</protein>
<feature type="transmembrane region" description="Helical" evidence="1">
    <location>
        <begin position="67"/>
        <end position="89"/>
    </location>
</feature>
<dbReference type="KEGG" id="spir:CWM47_28565"/>
<keyword evidence="1" id="KW-0812">Transmembrane</keyword>
<dbReference type="Proteomes" id="UP000232883">
    <property type="component" value="Chromosome"/>
</dbReference>
<gene>
    <name evidence="2" type="ORF">CWM47_28565</name>
</gene>
<keyword evidence="3" id="KW-1185">Reference proteome</keyword>
<keyword evidence="1" id="KW-0472">Membrane</keyword>
<reference evidence="2 3" key="1">
    <citation type="submission" date="2017-11" db="EMBL/GenBank/DDBJ databases">
        <title>Taxonomic description and genome sequences of Spirosoma HA7 sp. nov., isolated from pollen microhabitat of Corylus avellana.</title>
        <authorList>
            <person name="Ambika Manirajan B."/>
            <person name="Suarez C."/>
            <person name="Ratering S."/>
            <person name="Geissler-Plaum R."/>
            <person name="Cardinale M."/>
            <person name="Sylvia S."/>
        </authorList>
    </citation>
    <scope>NUCLEOTIDE SEQUENCE [LARGE SCALE GENOMIC DNA]</scope>
    <source>
        <strain evidence="2 3">HA7</strain>
    </source>
</reference>
<evidence type="ECO:0000313" key="2">
    <source>
        <dbReference type="EMBL" id="AUD05451.1"/>
    </source>
</evidence>